<dbReference type="InterPro" id="IPR011330">
    <property type="entry name" value="Glyco_hydro/deAcase_b/a-brl"/>
</dbReference>
<sequence>MKDKYFLISVDTEGDNQWDPSKEVSTQNVEYIPRFQELCEKYGYKPVWLSNYEMVCDDKYVDYMKPKQDKGLCEIGMHLHAWFTPPEYPLEKKTDQRDYLIEYPYEVMEQKIITMTDLIEEKFGTKPVSHRSGRWAMDDRYFKLLKQYGYKIDCSVTPHVSWEKNLGSTGLGGTNYSEYNEKPYVTEYGLLEIPVTIRHIRYLDASRMTGFLDSLREIKRWILGRDQWLRFFETGSYLGIRKMLEKNKNEEVLLFMIHSAELMPGGSPYFKDSNDIEALYKGIEDMFKFVQKMNYKGITMKDFYKIEMEQKSEK</sequence>
<evidence type="ECO:0008006" key="3">
    <source>
        <dbReference type="Google" id="ProtNLM"/>
    </source>
</evidence>
<dbReference type="Proteomes" id="UP000183047">
    <property type="component" value="Unassembled WGS sequence"/>
</dbReference>
<reference evidence="2" key="1">
    <citation type="submission" date="2016-10" db="EMBL/GenBank/DDBJ databases">
        <authorList>
            <person name="Varghese N."/>
            <person name="Submissions S."/>
        </authorList>
    </citation>
    <scope>NUCLEOTIDE SEQUENCE [LARGE SCALE GENOMIC DNA]</scope>
    <source>
        <strain evidence="2">XBD2006</strain>
    </source>
</reference>
<dbReference type="RefSeq" id="WP_074463135.1">
    <property type="nucleotide sequence ID" value="NZ_FMUR01000018.1"/>
</dbReference>
<keyword evidence="2" id="KW-1185">Reference proteome</keyword>
<gene>
    <name evidence="1" type="ORF">SAMN02910451_02717</name>
</gene>
<proteinExistence type="predicted"/>
<dbReference type="EMBL" id="FMUR01000018">
    <property type="protein sequence ID" value="SCY46447.1"/>
    <property type="molecule type" value="Genomic_DNA"/>
</dbReference>
<dbReference type="SUPFAM" id="SSF88713">
    <property type="entry name" value="Glycoside hydrolase/deacetylase"/>
    <property type="match status" value="1"/>
</dbReference>
<dbReference type="GO" id="GO:0005975">
    <property type="term" value="P:carbohydrate metabolic process"/>
    <property type="evidence" value="ECO:0007669"/>
    <property type="project" value="InterPro"/>
</dbReference>
<accession>A0A1G5G544</accession>
<evidence type="ECO:0000313" key="1">
    <source>
        <dbReference type="EMBL" id="SCY46447.1"/>
    </source>
</evidence>
<protein>
    <recommendedName>
        <fullName evidence="3">Deacetylase</fullName>
    </recommendedName>
</protein>
<organism evidence="1 2">
    <name type="scientific">Butyrivibrio hungatei</name>
    <dbReference type="NCBI Taxonomy" id="185008"/>
    <lineage>
        <taxon>Bacteria</taxon>
        <taxon>Bacillati</taxon>
        <taxon>Bacillota</taxon>
        <taxon>Clostridia</taxon>
        <taxon>Lachnospirales</taxon>
        <taxon>Lachnospiraceae</taxon>
        <taxon>Butyrivibrio</taxon>
    </lineage>
</organism>
<dbReference type="OrthoDB" id="9771584at2"/>
<dbReference type="AlphaFoldDB" id="A0A1G5G544"/>
<dbReference type="Gene3D" id="3.20.20.370">
    <property type="entry name" value="Glycoside hydrolase/deacetylase"/>
    <property type="match status" value="1"/>
</dbReference>
<name>A0A1G5G544_9FIRM</name>
<evidence type="ECO:0000313" key="2">
    <source>
        <dbReference type="Proteomes" id="UP000183047"/>
    </source>
</evidence>